<accession>A0A1M5PE48</accession>
<dbReference type="InterPro" id="IPR010921">
    <property type="entry name" value="Trp_repressor/repl_initiator"/>
</dbReference>
<reference evidence="2" key="1">
    <citation type="submission" date="2016-11" db="EMBL/GenBank/DDBJ databases">
        <authorList>
            <person name="Varghese N."/>
            <person name="Submissions S."/>
        </authorList>
    </citation>
    <scope>NUCLEOTIDE SEQUENCE [LARGE SCALE GENOMIC DNA]</scope>
    <source>
        <strain evidence="2">DSM 19055</strain>
    </source>
</reference>
<dbReference type="Proteomes" id="UP000184047">
    <property type="component" value="Unassembled WGS sequence"/>
</dbReference>
<proteinExistence type="predicted"/>
<keyword evidence="2" id="KW-1185">Reference proteome</keyword>
<dbReference type="SUPFAM" id="SSF48295">
    <property type="entry name" value="TrpR-like"/>
    <property type="match status" value="1"/>
</dbReference>
<organism evidence="1 2">
    <name type="scientific">Chryseobacterium oranimense</name>
    <dbReference type="NCBI Taxonomy" id="421058"/>
    <lineage>
        <taxon>Bacteria</taxon>
        <taxon>Pseudomonadati</taxon>
        <taxon>Bacteroidota</taxon>
        <taxon>Flavobacteriia</taxon>
        <taxon>Flavobacteriales</taxon>
        <taxon>Weeksellaceae</taxon>
        <taxon>Chryseobacterium group</taxon>
        <taxon>Chryseobacterium</taxon>
    </lineage>
</organism>
<evidence type="ECO:0000313" key="1">
    <source>
        <dbReference type="EMBL" id="SHH00032.1"/>
    </source>
</evidence>
<dbReference type="STRING" id="421058.SAMN05421866_1780"/>
<evidence type="ECO:0008006" key="3">
    <source>
        <dbReference type="Google" id="ProtNLM"/>
    </source>
</evidence>
<gene>
    <name evidence="1" type="ORF">SAMN05421866_1780</name>
</gene>
<evidence type="ECO:0000313" key="2">
    <source>
        <dbReference type="Proteomes" id="UP000184047"/>
    </source>
</evidence>
<dbReference type="EMBL" id="FQWT01000002">
    <property type="protein sequence ID" value="SHH00032.1"/>
    <property type="molecule type" value="Genomic_DNA"/>
</dbReference>
<dbReference type="eggNOG" id="ENOG5033J1N">
    <property type="taxonomic scope" value="Bacteria"/>
</dbReference>
<name>A0A1M5PE48_9FLAO</name>
<protein>
    <recommendedName>
        <fullName evidence="3">Helix-turn-helix domain-containing protein</fullName>
    </recommendedName>
</protein>
<dbReference type="GO" id="GO:0043565">
    <property type="term" value="F:sequence-specific DNA binding"/>
    <property type="evidence" value="ECO:0007669"/>
    <property type="project" value="InterPro"/>
</dbReference>
<sequence>MGPDYKQIYTDIIEEKFPEKMDDFRIRRKIEGISTVIDIITLNRMIFGEPELSMECGNQKLRSYDQKSVLNILEYQKKNKLNNTETANHFKMSRNTISKWKRLFKI</sequence>
<dbReference type="OrthoDB" id="1260127at2"/>
<dbReference type="AlphaFoldDB" id="A0A1M5PE48"/>